<proteinExistence type="predicted"/>
<evidence type="ECO:0000313" key="4">
    <source>
        <dbReference type="Proteomes" id="UP000321393"/>
    </source>
</evidence>
<protein>
    <submittedName>
        <fullName evidence="3">Nuclease HARBI1</fullName>
    </submittedName>
</protein>
<dbReference type="PANTHER" id="PTHR22930:SF293">
    <property type="entry name" value="PROTEIN ALP1-LIKE"/>
    <property type="match status" value="1"/>
</dbReference>
<dbReference type="STRING" id="1194695.A0A5A7V260"/>
<dbReference type="EMBL" id="SSTE01004728">
    <property type="protein sequence ID" value="KAA0062173.1"/>
    <property type="molecule type" value="Genomic_DNA"/>
</dbReference>
<feature type="signal peptide" evidence="1">
    <location>
        <begin position="1"/>
        <end position="22"/>
    </location>
</feature>
<name>A0A5A7V260_CUCMM</name>
<accession>A0A5A7V260</accession>
<keyword evidence="1" id="KW-0732">Signal</keyword>
<evidence type="ECO:0000259" key="2">
    <source>
        <dbReference type="Pfam" id="PF26138"/>
    </source>
</evidence>
<dbReference type="Pfam" id="PF26138">
    <property type="entry name" value="DUF8040"/>
    <property type="match status" value="1"/>
</dbReference>
<organism evidence="3 4">
    <name type="scientific">Cucumis melo var. makuwa</name>
    <name type="common">Oriental melon</name>
    <dbReference type="NCBI Taxonomy" id="1194695"/>
    <lineage>
        <taxon>Eukaryota</taxon>
        <taxon>Viridiplantae</taxon>
        <taxon>Streptophyta</taxon>
        <taxon>Embryophyta</taxon>
        <taxon>Tracheophyta</taxon>
        <taxon>Spermatophyta</taxon>
        <taxon>Magnoliopsida</taxon>
        <taxon>eudicotyledons</taxon>
        <taxon>Gunneridae</taxon>
        <taxon>Pentapetalae</taxon>
        <taxon>rosids</taxon>
        <taxon>fabids</taxon>
        <taxon>Cucurbitales</taxon>
        <taxon>Cucurbitaceae</taxon>
        <taxon>Benincaseae</taxon>
        <taxon>Cucumis</taxon>
    </lineage>
</organism>
<gene>
    <name evidence="3" type="ORF">E6C27_scaffold89G005510</name>
</gene>
<evidence type="ECO:0000256" key="1">
    <source>
        <dbReference type="SAM" id="SignalP"/>
    </source>
</evidence>
<feature type="chain" id="PRO_5023052739" evidence="1">
    <location>
        <begin position="23"/>
        <end position="256"/>
    </location>
</feature>
<feature type="domain" description="DUF8040" evidence="2">
    <location>
        <begin position="1"/>
        <end position="70"/>
    </location>
</feature>
<dbReference type="InterPro" id="IPR058353">
    <property type="entry name" value="DUF8040"/>
</dbReference>
<reference evidence="3 4" key="1">
    <citation type="submission" date="2019-08" db="EMBL/GenBank/DDBJ databases">
        <title>Draft genome sequences of two oriental melons (Cucumis melo L. var makuwa).</title>
        <authorList>
            <person name="Kwon S.-Y."/>
        </authorList>
    </citation>
    <scope>NUCLEOTIDE SEQUENCE [LARGE SCALE GENOMIC DNA]</scope>
    <source>
        <strain evidence="4">cv. SW 3</strain>
        <tissue evidence="3">Leaf</tissue>
    </source>
</reference>
<dbReference type="PANTHER" id="PTHR22930">
    <property type="match status" value="1"/>
</dbReference>
<evidence type="ECO:0000313" key="3">
    <source>
        <dbReference type="EMBL" id="KAA0062173.1"/>
    </source>
</evidence>
<dbReference type="InterPro" id="IPR045249">
    <property type="entry name" value="HARBI1-like"/>
</dbReference>
<sequence>MDRGRFVILCHLLKMTSGLVETKVVDVQKMVAMFLHILVHYVKNRMIQRKFVQSGEIVSRHFNIVLLAILRLHDELLKKPQLVPNSCTNPRWKCFEMYIKVNVSATDSSRYKTRKGEVATNVLGVYDMKGNFMFILVGWEGSAGMNFETVELSTGYYYLCDASYLNTEGFLALYKGERCPLLEAFKLLKCSWAILQGNSCYLVQVQCQTIMACYLLHNLTNKEMTNAEIPDELDEGDLTYATIEGDDIDYIETSNE</sequence>
<dbReference type="AlphaFoldDB" id="A0A5A7V260"/>
<comment type="caution">
    <text evidence="3">The sequence shown here is derived from an EMBL/GenBank/DDBJ whole genome shotgun (WGS) entry which is preliminary data.</text>
</comment>
<dbReference type="Proteomes" id="UP000321393">
    <property type="component" value="Unassembled WGS sequence"/>
</dbReference>